<name>A0A2N9WVK7_9NEIS</name>
<sequence length="1148" mass="128073">MRRKYKFTKNNKKDKFFKRQKILFSAVIAALTTSPALPALAQANIFADIPLHLQNSSTITKAYSVKPNVTLFIDDSASMREKIKAGQITYKCKHRKSIRKNAKGKTVAWSPWSEYQYGYEGKPANTNDIRYYCRPYRKIDGVKDVLLNIVANYHDNMYFAFHPLHSGGVDPRYNTFYDTSNPTEYRTLTNLIENMPTHGTTPTTRQFPTLARNLVMNKLQYRCQKSYIILLSDGEAKKYYYAKAPDDGYFDFDEKMRNKDVRETFFKKDNKYMPYRLQYYTKTLNEKSFGSYIYDGNYYNDNASSINNVPKRPTDKARKAWDAPNPLNGGKPFEQTAETFTIGAGLGQKDSELGKGAIPYLKNGAQPSAGHFFNTNSQQEIKDAFNKIFESIKGSAETSTTNTTATAPTVAVSRSEQSNLSITAMIESGSWSTKLCIRPIEDKTDDTTNNKCAEPSFNNRQLLLHDGTKTYLYSGSLAGLNNDTFKISNNGKNQSEWVNGLLTWLSRAKPDDAIKNDDFVLDYRQRGTSPMPGFGETRNMGDIIDNPIITAGNKDEGSDLQKYMITSANDGMVYVFRATNDKTHFYDLKFNFMPMGIERQSNDGSDLVAHYYKYLTDNNYGKNSEHPHRFLLNGGMMVQQTERSNDKNGKLRPQQTFMLSTMGQAGRGAFAINIGGNDLVSRQPIAVDNMSSSGWYHDVPLFQTPTGQNNYFGFTVGTPAIARLRVNEEDGASATSVANHIREAAFIGNGYNYSSTLASDGAGSQSSESALYIYDILGVDVGTDGYRKIGFSKGDLIAKLALVPELNSSDNDESEEADKSNTHTGGLSGPTVIDINGDGVADVAYAGDYGGNLYRFDLRSPDPDKWTVHKIFSAGAPITSAPGVTMVEKTQNNNSNNNNPLSNWDVIITFGTGSDIYQSDLTSKEQQTVYGIYDDLTNTKPAEISKGTLLKQELTASGGYRRLSENEFNPRVHKGWYFNLESGTGERVVTKPITIAYAGVVFSRKYEVKKDDELVDPCDTTERKQESKVYSSVIQYNIKTGARLKDKDPHFAFSDIPFGAVLTIEGLYSTTISDGSSVIGTGVNPYELSRDGIQSELEEKDKPPKACTRASVEGIDTEGNKISIPHVPRCPIRFKRLSWREVKTDYTS</sequence>
<feature type="domain" description="PilY1 beta-propeller" evidence="5">
    <location>
        <begin position="547"/>
        <end position="776"/>
    </location>
</feature>
<organism evidence="6 7">
    <name type="scientific">Snodgrassella alvi</name>
    <dbReference type="NCBI Taxonomy" id="1196083"/>
    <lineage>
        <taxon>Bacteria</taxon>
        <taxon>Pseudomonadati</taxon>
        <taxon>Pseudomonadota</taxon>
        <taxon>Betaproteobacteria</taxon>
        <taxon>Neisseriales</taxon>
        <taxon>Neisseriaceae</taxon>
        <taxon>Snodgrassella</taxon>
    </lineage>
</organism>
<keyword evidence="4" id="KW-0732">Signal</keyword>
<accession>A0A2N9WVK7</accession>
<dbReference type="InterPro" id="IPR008707">
    <property type="entry name" value="B-propeller_PilY1"/>
</dbReference>
<reference evidence="6 7" key="1">
    <citation type="journal article" date="2017" name="MBio">
        <title>Type VI secretion-mediated competition in the bee gut microbiome.</title>
        <authorList>
            <person name="Steele M.I."/>
            <person name="Kwong W.K."/>
            <person name="Powell J.E."/>
            <person name="Whiteley M."/>
            <person name="Moran N.A."/>
        </authorList>
    </citation>
    <scope>NUCLEOTIDE SEQUENCE [LARGE SCALE GENOMIC DNA]</scope>
    <source>
        <strain evidence="6 7">App2-2</strain>
    </source>
</reference>
<gene>
    <name evidence="6" type="ORF">BGI32_02840</name>
</gene>
<evidence type="ECO:0000256" key="4">
    <source>
        <dbReference type="SAM" id="SignalP"/>
    </source>
</evidence>
<evidence type="ECO:0000256" key="3">
    <source>
        <dbReference type="SAM" id="MobiDB-lite"/>
    </source>
</evidence>
<dbReference type="Proteomes" id="UP000231293">
    <property type="component" value="Unassembled WGS sequence"/>
</dbReference>
<evidence type="ECO:0000313" key="7">
    <source>
        <dbReference type="Proteomes" id="UP000231293"/>
    </source>
</evidence>
<feature type="chain" id="PRO_5014835192" description="PilY1 beta-propeller domain-containing protein" evidence="4">
    <location>
        <begin position="42"/>
        <end position="1148"/>
    </location>
</feature>
<dbReference type="EMBL" id="MDVB01000023">
    <property type="protein sequence ID" value="PIT17354.1"/>
    <property type="molecule type" value="Genomic_DNA"/>
</dbReference>
<proteinExistence type="predicted"/>
<comment type="caution">
    <text evidence="6">The sequence shown here is derived from an EMBL/GenBank/DDBJ whole genome shotgun (WGS) entry which is preliminary data.</text>
</comment>
<dbReference type="Pfam" id="PF05567">
    <property type="entry name" value="T4P_PilY1"/>
    <property type="match status" value="2"/>
</dbReference>
<evidence type="ECO:0000256" key="2">
    <source>
        <dbReference type="ARBA" id="ARBA00022837"/>
    </source>
</evidence>
<protein>
    <recommendedName>
        <fullName evidence="5">PilY1 beta-propeller domain-containing protein</fullName>
    </recommendedName>
</protein>
<evidence type="ECO:0000256" key="1">
    <source>
        <dbReference type="ARBA" id="ARBA00022723"/>
    </source>
</evidence>
<dbReference type="AlphaFoldDB" id="A0A2N9WVK7"/>
<dbReference type="RefSeq" id="WP_100113228.1">
    <property type="nucleotide sequence ID" value="NZ_MDVB01000023.1"/>
</dbReference>
<feature type="region of interest" description="Disordered" evidence="3">
    <location>
        <begin position="807"/>
        <end position="831"/>
    </location>
</feature>
<dbReference type="GO" id="GO:0046872">
    <property type="term" value="F:metal ion binding"/>
    <property type="evidence" value="ECO:0007669"/>
    <property type="project" value="UniProtKB-KW"/>
</dbReference>
<evidence type="ECO:0000259" key="5">
    <source>
        <dbReference type="Pfam" id="PF05567"/>
    </source>
</evidence>
<evidence type="ECO:0000313" key="6">
    <source>
        <dbReference type="EMBL" id="PIT17354.1"/>
    </source>
</evidence>
<feature type="domain" description="PilY1 beta-propeller" evidence="5">
    <location>
        <begin position="824"/>
        <end position="954"/>
    </location>
</feature>
<feature type="signal peptide" evidence="4">
    <location>
        <begin position="1"/>
        <end position="41"/>
    </location>
</feature>
<keyword evidence="2" id="KW-0106">Calcium</keyword>
<keyword evidence="1" id="KW-0479">Metal-binding</keyword>